<dbReference type="EMBL" id="JARJCM010000046">
    <property type="protein sequence ID" value="KAJ7035980.1"/>
    <property type="molecule type" value="Genomic_DNA"/>
</dbReference>
<protein>
    <submittedName>
        <fullName evidence="8">Zn(2)-Cys(6) binuclear cluster domain-containing protein</fullName>
    </submittedName>
</protein>
<dbReference type="Pfam" id="PF00172">
    <property type="entry name" value="Zn_clus"/>
    <property type="match status" value="1"/>
</dbReference>
<feature type="compositionally biased region" description="Low complexity" evidence="6">
    <location>
        <begin position="96"/>
        <end position="112"/>
    </location>
</feature>
<evidence type="ECO:0000259" key="7">
    <source>
        <dbReference type="PROSITE" id="PS50048"/>
    </source>
</evidence>
<dbReference type="SUPFAM" id="SSF57701">
    <property type="entry name" value="Zn2/Cys6 DNA-binding domain"/>
    <property type="match status" value="1"/>
</dbReference>
<dbReference type="CDD" id="cd12148">
    <property type="entry name" value="fungal_TF_MHR"/>
    <property type="match status" value="1"/>
</dbReference>
<sequence length="584" mass="64092">MASENLNKKQRAQPLRRGKACLNCRHLKIKCDGARPVCGQCTRVPKEDPCEFTDTMSRTQELESTVQRLQFRLNELQGVAGPSNHGHGGRYRQASDARSSPFSGSSGSDASPTFPSFNSRPHSAPSSDSSFLDFQEPPLVVIQMLLQTFLPHATQFGFFLHPQRFSDAALLPLPFGDERRPSPALLCVVYLYGVHLSQSQPLLASEPVFLKRAQQNISTELSVHTHPMHILHTIQAQVLLSSYLFRTKRFLEAEFYANGAATLALGYQFHKIRSARPGTPPLLGVPVLLEVYPTPPADAIEEGERIRAFWAVACLQSNLNIALNAASGAFCILESPGTEIDTPWPLELADYEAGAIPPGYSGQESIRHFLTDDPLPPSPACMLHAKASVLLYRAARLGARWSPTFQPQERAAYATSYTWLDRRITQFWESLPPIYTFYTDSASASARTVVLAHALTAAAAIKLNHSAAASGSSVEAQAKCVDATRAILAIFGDEAVRDRVIAHPVVGSLMTMACRVLMDEVRRARAFRTTWAAGVGSALPPPSKEEVSFVEEVRAGMGTLAVYAVGCPLIEYQLRKIRQQYDTM</sequence>
<proteinExistence type="predicted"/>
<feature type="region of interest" description="Disordered" evidence="6">
    <location>
        <begin position="77"/>
        <end position="130"/>
    </location>
</feature>
<dbReference type="GO" id="GO:0005634">
    <property type="term" value="C:nucleus"/>
    <property type="evidence" value="ECO:0007669"/>
    <property type="project" value="UniProtKB-SubCell"/>
</dbReference>
<evidence type="ECO:0000256" key="5">
    <source>
        <dbReference type="ARBA" id="ARBA00023242"/>
    </source>
</evidence>
<evidence type="ECO:0000256" key="4">
    <source>
        <dbReference type="ARBA" id="ARBA00023163"/>
    </source>
</evidence>
<dbReference type="PANTHER" id="PTHR47338:SF29">
    <property type="entry name" value="ZN(2)-C6 FUNGAL-TYPE DOMAIN-CONTAINING PROTEIN"/>
    <property type="match status" value="1"/>
</dbReference>
<feature type="compositionally biased region" description="Low complexity" evidence="6">
    <location>
        <begin position="119"/>
        <end position="130"/>
    </location>
</feature>
<keyword evidence="5" id="KW-0539">Nucleus</keyword>
<dbReference type="SMART" id="SM00066">
    <property type="entry name" value="GAL4"/>
    <property type="match status" value="1"/>
</dbReference>
<organism evidence="8 9">
    <name type="scientific">Mycena alexandri</name>
    <dbReference type="NCBI Taxonomy" id="1745969"/>
    <lineage>
        <taxon>Eukaryota</taxon>
        <taxon>Fungi</taxon>
        <taxon>Dikarya</taxon>
        <taxon>Basidiomycota</taxon>
        <taxon>Agaricomycotina</taxon>
        <taxon>Agaricomycetes</taxon>
        <taxon>Agaricomycetidae</taxon>
        <taxon>Agaricales</taxon>
        <taxon>Marasmiineae</taxon>
        <taxon>Mycenaceae</taxon>
        <taxon>Mycena</taxon>
    </lineage>
</organism>
<keyword evidence="3" id="KW-0805">Transcription regulation</keyword>
<evidence type="ECO:0000256" key="6">
    <source>
        <dbReference type="SAM" id="MobiDB-lite"/>
    </source>
</evidence>
<comment type="caution">
    <text evidence="8">The sequence shown here is derived from an EMBL/GenBank/DDBJ whole genome shotgun (WGS) entry which is preliminary data.</text>
</comment>
<name>A0AAD6T016_9AGAR</name>
<dbReference type="GO" id="GO:0000981">
    <property type="term" value="F:DNA-binding transcription factor activity, RNA polymerase II-specific"/>
    <property type="evidence" value="ECO:0007669"/>
    <property type="project" value="InterPro"/>
</dbReference>
<dbReference type="GO" id="GO:0008270">
    <property type="term" value="F:zinc ion binding"/>
    <property type="evidence" value="ECO:0007669"/>
    <property type="project" value="InterPro"/>
</dbReference>
<dbReference type="CDD" id="cd00067">
    <property type="entry name" value="GAL4"/>
    <property type="match status" value="1"/>
</dbReference>
<comment type="subcellular location">
    <subcellularLocation>
        <location evidence="1">Nucleus</location>
    </subcellularLocation>
</comment>
<evidence type="ECO:0000313" key="8">
    <source>
        <dbReference type="EMBL" id="KAJ7035980.1"/>
    </source>
</evidence>
<evidence type="ECO:0000256" key="1">
    <source>
        <dbReference type="ARBA" id="ARBA00004123"/>
    </source>
</evidence>
<accession>A0AAD6T016</accession>
<keyword evidence="2" id="KW-0479">Metal-binding</keyword>
<reference evidence="8" key="1">
    <citation type="submission" date="2023-03" db="EMBL/GenBank/DDBJ databases">
        <title>Massive genome expansion in bonnet fungi (Mycena s.s.) driven by repeated elements and novel gene families across ecological guilds.</title>
        <authorList>
            <consortium name="Lawrence Berkeley National Laboratory"/>
            <person name="Harder C.B."/>
            <person name="Miyauchi S."/>
            <person name="Viragh M."/>
            <person name="Kuo A."/>
            <person name="Thoen E."/>
            <person name="Andreopoulos B."/>
            <person name="Lu D."/>
            <person name="Skrede I."/>
            <person name="Drula E."/>
            <person name="Henrissat B."/>
            <person name="Morin E."/>
            <person name="Kohler A."/>
            <person name="Barry K."/>
            <person name="LaButti K."/>
            <person name="Morin E."/>
            <person name="Salamov A."/>
            <person name="Lipzen A."/>
            <person name="Mereny Z."/>
            <person name="Hegedus B."/>
            <person name="Baldrian P."/>
            <person name="Stursova M."/>
            <person name="Weitz H."/>
            <person name="Taylor A."/>
            <person name="Grigoriev I.V."/>
            <person name="Nagy L.G."/>
            <person name="Martin F."/>
            <person name="Kauserud H."/>
        </authorList>
    </citation>
    <scope>NUCLEOTIDE SEQUENCE</scope>
    <source>
        <strain evidence="8">CBHHK200</strain>
    </source>
</reference>
<keyword evidence="9" id="KW-1185">Reference proteome</keyword>
<keyword evidence="4" id="KW-0804">Transcription</keyword>
<dbReference type="Proteomes" id="UP001218188">
    <property type="component" value="Unassembled WGS sequence"/>
</dbReference>
<evidence type="ECO:0000313" key="9">
    <source>
        <dbReference type="Proteomes" id="UP001218188"/>
    </source>
</evidence>
<evidence type="ECO:0000256" key="2">
    <source>
        <dbReference type="ARBA" id="ARBA00022723"/>
    </source>
</evidence>
<dbReference type="InterPro" id="IPR036864">
    <property type="entry name" value="Zn2-C6_fun-type_DNA-bd_sf"/>
</dbReference>
<evidence type="ECO:0000256" key="3">
    <source>
        <dbReference type="ARBA" id="ARBA00023015"/>
    </source>
</evidence>
<dbReference type="PROSITE" id="PS50048">
    <property type="entry name" value="ZN2_CY6_FUNGAL_2"/>
    <property type="match status" value="1"/>
</dbReference>
<feature type="domain" description="Zn(2)-C6 fungal-type" evidence="7">
    <location>
        <begin position="20"/>
        <end position="52"/>
    </location>
</feature>
<dbReference type="PROSITE" id="PS00463">
    <property type="entry name" value="ZN2_CY6_FUNGAL_1"/>
    <property type="match status" value="1"/>
</dbReference>
<dbReference type="Gene3D" id="4.10.240.10">
    <property type="entry name" value="Zn(2)-C6 fungal-type DNA-binding domain"/>
    <property type="match status" value="1"/>
</dbReference>
<dbReference type="InterPro" id="IPR001138">
    <property type="entry name" value="Zn2Cys6_DnaBD"/>
</dbReference>
<dbReference type="AlphaFoldDB" id="A0AAD6T016"/>
<gene>
    <name evidence="8" type="ORF">C8F04DRAFT_1340370</name>
</gene>
<dbReference type="InterPro" id="IPR050815">
    <property type="entry name" value="TF_fung"/>
</dbReference>
<dbReference type="PANTHER" id="PTHR47338">
    <property type="entry name" value="ZN(II)2CYS6 TRANSCRIPTION FACTOR (EUROFUNG)-RELATED"/>
    <property type="match status" value="1"/>
</dbReference>